<dbReference type="Proteomes" id="UP000492821">
    <property type="component" value="Unassembled WGS sequence"/>
</dbReference>
<organism evidence="1 2">
    <name type="scientific">Panagrellus redivivus</name>
    <name type="common">Microworm</name>
    <dbReference type="NCBI Taxonomy" id="6233"/>
    <lineage>
        <taxon>Eukaryota</taxon>
        <taxon>Metazoa</taxon>
        <taxon>Ecdysozoa</taxon>
        <taxon>Nematoda</taxon>
        <taxon>Chromadorea</taxon>
        <taxon>Rhabditida</taxon>
        <taxon>Tylenchina</taxon>
        <taxon>Panagrolaimomorpha</taxon>
        <taxon>Panagrolaimoidea</taxon>
        <taxon>Panagrolaimidae</taxon>
        <taxon>Panagrellus</taxon>
    </lineage>
</organism>
<evidence type="ECO:0000313" key="1">
    <source>
        <dbReference type="Proteomes" id="UP000492821"/>
    </source>
</evidence>
<keyword evidence="1" id="KW-1185">Reference proteome</keyword>
<sequence length="388" mass="44048">MAYFSIASLFASGVKMLPQVAVDTVKQHLELSTRKTTPTNQIYGEFETVVEPNYYEDDSIVITNDSESGLRLSRAPEEEILSTVKGAPENIFYARKVGLLTSVNHDGMKKLFFRRVEELTVTVIGDATGLLEALGECCSMGRLEKLTINGTATVTQTVSFGEIFKMFPYLEELTIPIEFIEAELTSDWMAELVETAPYNRLCKLVFVSENEKMLKFKADDLANLMKKAYPPFRMELKLAAYKTATIFKALRKDMLSVEGGSFTINLEEGENYIIAAFQKIDEIQNPADWLHDLAFNNIVIQKVFITTSFEFLQMIRREDVINMFEHANVGAILEVHLHVPSYYNIYTGAVARICARNKTINKVPVHISSQHIGDFLTVNYRRYDTNYL</sequence>
<reference evidence="1" key="1">
    <citation type="journal article" date="2013" name="Genetics">
        <title>The draft genome and transcriptome of Panagrellus redivivus are shaped by the harsh demands of a free-living lifestyle.</title>
        <authorList>
            <person name="Srinivasan J."/>
            <person name="Dillman A.R."/>
            <person name="Macchietto M.G."/>
            <person name="Heikkinen L."/>
            <person name="Lakso M."/>
            <person name="Fracchia K.M."/>
            <person name="Antoshechkin I."/>
            <person name="Mortazavi A."/>
            <person name="Wong G."/>
            <person name="Sternberg P.W."/>
        </authorList>
    </citation>
    <scope>NUCLEOTIDE SEQUENCE [LARGE SCALE GENOMIC DNA]</scope>
    <source>
        <strain evidence="1">MT8872</strain>
    </source>
</reference>
<accession>A0A7E4VRB6</accession>
<reference evidence="2" key="2">
    <citation type="submission" date="2020-10" db="UniProtKB">
        <authorList>
            <consortium name="WormBaseParasite"/>
        </authorList>
    </citation>
    <scope>IDENTIFICATION</scope>
</reference>
<evidence type="ECO:0000313" key="2">
    <source>
        <dbReference type="WBParaSite" id="Pan_g23704.t1"/>
    </source>
</evidence>
<dbReference type="WBParaSite" id="Pan_g23704.t1">
    <property type="protein sequence ID" value="Pan_g23704.t1"/>
    <property type="gene ID" value="Pan_g23704"/>
</dbReference>
<protein>
    <submittedName>
        <fullName evidence="2">FTH domain-containing protein</fullName>
    </submittedName>
</protein>
<name>A0A7E4VRB6_PANRE</name>
<dbReference type="AlphaFoldDB" id="A0A7E4VRB6"/>
<proteinExistence type="predicted"/>